<name>A0A6S6SL51_9GAMM</name>
<dbReference type="EMBL" id="CACVAY010000018">
    <property type="protein sequence ID" value="CAA6804062.1"/>
    <property type="molecule type" value="Genomic_DNA"/>
</dbReference>
<proteinExistence type="predicted"/>
<dbReference type="InterPro" id="IPR011518">
    <property type="entry name" value="Transposase_36"/>
</dbReference>
<protein>
    <recommendedName>
        <fullName evidence="2">ISAzo13 family transposase</fullName>
    </recommendedName>
</protein>
<evidence type="ECO:0008006" key="2">
    <source>
        <dbReference type="Google" id="ProtNLM"/>
    </source>
</evidence>
<sequence length="68" mass="7978">GIPFETIETAKHYMEKAKTTTGLNVVVRIIDKVYETGRKYSARFKETMTIQFDDYLPKWNYTAIPQTE</sequence>
<evidence type="ECO:0000313" key="1">
    <source>
        <dbReference type="EMBL" id="CAA6804062.1"/>
    </source>
</evidence>
<accession>A0A6S6SL51</accession>
<reference evidence="1" key="1">
    <citation type="submission" date="2020-01" db="EMBL/GenBank/DDBJ databases">
        <authorList>
            <person name="Meier V. D."/>
            <person name="Meier V D."/>
        </authorList>
    </citation>
    <scope>NUCLEOTIDE SEQUENCE</scope>
    <source>
        <strain evidence="1">HLG_WM_MAG_07</strain>
    </source>
</reference>
<dbReference type="AlphaFoldDB" id="A0A6S6SL51"/>
<feature type="non-terminal residue" evidence="1">
    <location>
        <position position="1"/>
    </location>
</feature>
<organism evidence="1">
    <name type="scientific">uncultured Thiotrichaceae bacterium</name>
    <dbReference type="NCBI Taxonomy" id="298394"/>
    <lineage>
        <taxon>Bacteria</taxon>
        <taxon>Pseudomonadati</taxon>
        <taxon>Pseudomonadota</taxon>
        <taxon>Gammaproteobacteria</taxon>
        <taxon>Thiotrichales</taxon>
        <taxon>Thiotrichaceae</taxon>
        <taxon>environmental samples</taxon>
    </lineage>
</organism>
<dbReference type="Pfam" id="PF07592">
    <property type="entry name" value="DDE_Tnp_ISAZ013"/>
    <property type="match status" value="1"/>
</dbReference>
<gene>
    <name evidence="1" type="ORF">HELGO_WM30882</name>
</gene>